<accession>A0ABR4EEL8</accession>
<sequence length="84" mass="8893">MARLDQAHTKDTLSANSELLRGFEHAWRKHYPGSDVAQARDVEYAVTTARSLSADAGERTQALITGSQLLVGGALSVLNGGIVA</sequence>
<name>A0ABR4EEL8_9PEZI</name>
<comment type="caution">
    <text evidence="1">The sequence shown here is derived from an EMBL/GenBank/DDBJ whole genome shotgun (WGS) entry which is preliminary data.</text>
</comment>
<dbReference type="Proteomes" id="UP001600888">
    <property type="component" value="Unassembled WGS sequence"/>
</dbReference>
<keyword evidence="2" id="KW-1185">Reference proteome</keyword>
<gene>
    <name evidence="1" type="ORF">FJTKL_12206</name>
</gene>
<evidence type="ECO:0000313" key="2">
    <source>
        <dbReference type="Proteomes" id="UP001600888"/>
    </source>
</evidence>
<reference evidence="1 2" key="1">
    <citation type="submission" date="2024-03" db="EMBL/GenBank/DDBJ databases">
        <title>A high-quality draft genome sequence of Diaporthe vaccinii, a causative agent of upright dieback and viscid rot disease in cranberry plants.</title>
        <authorList>
            <person name="Sarrasin M."/>
            <person name="Lang B.F."/>
            <person name="Burger G."/>
        </authorList>
    </citation>
    <scope>NUCLEOTIDE SEQUENCE [LARGE SCALE GENOMIC DNA]</scope>
    <source>
        <strain evidence="1 2">IS7</strain>
    </source>
</reference>
<evidence type="ECO:0000313" key="1">
    <source>
        <dbReference type="EMBL" id="KAL2280895.1"/>
    </source>
</evidence>
<protein>
    <submittedName>
        <fullName evidence="1">Uncharacterized protein</fullName>
    </submittedName>
</protein>
<organism evidence="1 2">
    <name type="scientific">Diaporthe vaccinii</name>
    <dbReference type="NCBI Taxonomy" id="105482"/>
    <lineage>
        <taxon>Eukaryota</taxon>
        <taxon>Fungi</taxon>
        <taxon>Dikarya</taxon>
        <taxon>Ascomycota</taxon>
        <taxon>Pezizomycotina</taxon>
        <taxon>Sordariomycetes</taxon>
        <taxon>Sordariomycetidae</taxon>
        <taxon>Diaporthales</taxon>
        <taxon>Diaporthaceae</taxon>
        <taxon>Diaporthe</taxon>
        <taxon>Diaporthe eres species complex</taxon>
    </lineage>
</organism>
<proteinExistence type="predicted"/>
<dbReference type="EMBL" id="JBAWTH010000062">
    <property type="protein sequence ID" value="KAL2280895.1"/>
    <property type="molecule type" value="Genomic_DNA"/>
</dbReference>